<evidence type="ECO:0000256" key="1">
    <source>
        <dbReference type="SAM" id="SignalP"/>
    </source>
</evidence>
<feature type="signal peptide" evidence="1">
    <location>
        <begin position="1"/>
        <end position="22"/>
    </location>
</feature>
<keyword evidence="1" id="KW-0732">Signal</keyword>
<keyword evidence="3" id="KW-1185">Reference proteome</keyword>
<evidence type="ECO:0000313" key="2">
    <source>
        <dbReference type="EMBL" id="KAK2153736.1"/>
    </source>
</evidence>
<accession>A0AAD9JIM7</accession>
<gene>
    <name evidence="2" type="ORF">LSH36_288g04007</name>
</gene>
<sequence length="57" mass="6451">MLVVPLSLSLSLWDCVCVCVRACVSMVASIYNTPPARQRQHIFSQYPHVSRGWCILD</sequence>
<name>A0AAD9JIM7_9ANNE</name>
<evidence type="ECO:0000313" key="3">
    <source>
        <dbReference type="Proteomes" id="UP001208570"/>
    </source>
</evidence>
<organism evidence="2 3">
    <name type="scientific">Paralvinella palmiformis</name>
    <dbReference type="NCBI Taxonomy" id="53620"/>
    <lineage>
        <taxon>Eukaryota</taxon>
        <taxon>Metazoa</taxon>
        <taxon>Spiralia</taxon>
        <taxon>Lophotrochozoa</taxon>
        <taxon>Annelida</taxon>
        <taxon>Polychaeta</taxon>
        <taxon>Sedentaria</taxon>
        <taxon>Canalipalpata</taxon>
        <taxon>Terebellida</taxon>
        <taxon>Terebelliformia</taxon>
        <taxon>Alvinellidae</taxon>
        <taxon>Paralvinella</taxon>
    </lineage>
</organism>
<dbReference type="Proteomes" id="UP001208570">
    <property type="component" value="Unassembled WGS sequence"/>
</dbReference>
<comment type="caution">
    <text evidence="2">The sequence shown here is derived from an EMBL/GenBank/DDBJ whole genome shotgun (WGS) entry which is preliminary data.</text>
</comment>
<dbReference type="AlphaFoldDB" id="A0AAD9JIM7"/>
<protein>
    <recommendedName>
        <fullName evidence="4">Secreted protein</fullName>
    </recommendedName>
</protein>
<feature type="chain" id="PRO_5042235326" description="Secreted protein" evidence="1">
    <location>
        <begin position="23"/>
        <end position="57"/>
    </location>
</feature>
<evidence type="ECO:0008006" key="4">
    <source>
        <dbReference type="Google" id="ProtNLM"/>
    </source>
</evidence>
<dbReference type="EMBL" id="JAODUP010000288">
    <property type="protein sequence ID" value="KAK2153736.1"/>
    <property type="molecule type" value="Genomic_DNA"/>
</dbReference>
<reference evidence="2" key="1">
    <citation type="journal article" date="2023" name="Mol. Biol. Evol.">
        <title>Third-Generation Sequencing Reveals the Adaptive Role of the Epigenome in Three Deep-Sea Polychaetes.</title>
        <authorList>
            <person name="Perez M."/>
            <person name="Aroh O."/>
            <person name="Sun Y."/>
            <person name="Lan Y."/>
            <person name="Juniper S.K."/>
            <person name="Young C.R."/>
            <person name="Angers B."/>
            <person name="Qian P.Y."/>
        </authorList>
    </citation>
    <scope>NUCLEOTIDE SEQUENCE</scope>
    <source>
        <strain evidence="2">P08H-3</strain>
    </source>
</reference>
<proteinExistence type="predicted"/>